<keyword evidence="2" id="KW-0378">Hydrolase</keyword>
<organism evidence="2 3">
    <name type="scientific">Segatella copri</name>
    <dbReference type="NCBI Taxonomy" id="165179"/>
    <lineage>
        <taxon>Bacteria</taxon>
        <taxon>Pseudomonadati</taxon>
        <taxon>Bacteroidota</taxon>
        <taxon>Bacteroidia</taxon>
        <taxon>Bacteroidales</taxon>
        <taxon>Prevotellaceae</taxon>
        <taxon>Segatella</taxon>
    </lineage>
</organism>
<dbReference type="GO" id="GO:0004519">
    <property type="term" value="F:endonuclease activity"/>
    <property type="evidence" value="ECO:0007669"/>
    <property type="project" value="UniProtKB-KW"/>
</dbReference>
<comment type="caution">
    <text evidence="2">The sequence shown here is derived from an EMBL/GenBank/DDBJ whole genome shotgun (WGS) entry which is preliminary data.</text>
</comment>
<dbReference type="Proteomes" id="UP000390763">
    <property type="component" value="Unassembled WGS sequence"/>
</dbReference>
<accession>A0AB35ZCT2</accession>
<name>A0AB35ZCT2_9BACT</name>
<reference evidence="3" key="1">
    <citation type="submission" date="2019-09" db="EMBL/GenBank/DDBJ databases">
        <title>Distinct polysaccharide growth profiles of human intestinal Prevotella copri isolates.</title>
        <authorList>
            <person name="Fehlner-Peach H."/>
            <person name="Magnabosco C."/>
            <person name="Raghavan V."/>
            <person name="Scher J.U."/>
            <person name="Tett A."/>
            <person name="Cox L.M."/>
            <person name="Gottsegen C."/>
            <person name="Watters A."/>
            <person name="Wiltshire- Gordon J.D."/>
            <person name="Segata N."/>
            <person name="Bonneau R."/>
            <person name="Littman D.R."/>
        </authorList>
    </citation>
    <scope>NUCLEOTIDE SEQUENCE [LARGE SCALE GENOMIC DNA]</scope>
    <source>
        <strain evidence="3">iAK279</strain>
    </source>
</reference>
<dbReference type="EMBL" id="VZBT01000038">
    <property type="protein sequence ID" value="MQO03291.1"/>
    <property type="molecule type" value="Genomic_DNA"/>
</dbReference>
<evidence type="ECO:0000313" key="3">
    <source>
        <dbReference type="Proteomes" id="UP000390763"/>
    </source>
</evidence>
<dbReference type="Gene3D" id="1.10.30.50">
    <property type="match status" value="1"/>
</dbReference>
<keyword evidence="2" id="KW-0255">Endonuclease</keyword>
<protein>
    <submittedName>
        <fullName evidence="2">HNH endonuclease</fullName>
    </submittedName>
</protein>
<feature type="domain" description="HNH endonuclease 5" evidence="1">
    <location>
        <begin position="8"/>
        <end position="60"/>
    </location>
</feature>
<dbReference type="Pfam" id="PF14279">
    <property type="entry name" value="HNH_5"/>
    <property type="match status" value="1"/>
</dbReference>
<proteinExistence type="predicted"/>
<dbReference type="AlphaFoldDB" id="A0AB35ZCT2"/>
<evidence type="ECO:0000259" key="1">
    <source>
        <dbReference type="Pfam" id="PF14279"/>
    </source>
</evidence>
<gene>
    <name evidence="2" type="ORF">F7D62_04025</name>
</gene>
<dbReference type="InterPro" id="IPR029471">
    <property type="entry name" value="HNH_5"/>
</dbReference>
<keyword evidence="2" id="KW-0540">Nuclease</keyword>
<dbReference type="RefSeq" id="WP_153087800.1">
    <property type="nucleotide sequence ID" value="NZ_VZAJ01000004.1"/>
</dbReference>
<sequence>MEEEKYYCYLCGKELTDENKSDEHIILNAIGGHLHSYTLLCMECNSKLGEQADAKLAEDLSFFSDMLEIKKNRSNPHKQVMKDENGQEFVVHAAGAKYELRKPNVTFRKTGMP</sequence>
<evidence type="ECO:0000313" key="2">
    <source>
        <dbReference type="EMBL" id="MQO03291.1"/>
    </source>
</evidence>